<protein>
    <recommendedName>
        <fullName evidence="14">Beta-glucosidase cel3A</fullName>
        <ecNumber evidence="5">3.2.1.21</ecNumber>
    </recommendedName>
    <alternativeName>
        <fullName evidence="15">Beta-D-glucoside glucohydrolase cel3A</fullName>
    </alternativeName>
    <alternativeName>
        <fullName evidence="17">Cellobiase cel3A</fullName>
    </alternativeName>
    <alternativeName>
        <fullName evidence="16">Gentiobiase cel3A</fullName>
    </alternativeName>
</protein>
<dbReference type="InterPro" id="IPR050288">
    <property type="entry name" value="Cellulose_deg_GH3"/>
</dbReference>
<evidence type="ECO:0000256" key="15">
    <source>
        <dbReference type="ARBA" id="ARBA00078013"/>
    </source>
</evidence>
<dbReference type="Pfam" id="PF14310">
    <property type="entry name" value="Fn3-like"/>
    <property type="match status" value="1"/>
</dbReference>
<feature type="domain" description="Fibronectin type III-like" evidence="19">
    <location>
        <begin position="775"/>
        <end position="842"/>
    </location>
</feature>
<dbReference type="PANTHER" id="PTHR42715:SF5">
    <property type="entry name" value="BETA-GLUCOSIDASE M-RELATED"/>
    <property type="match status" value="1"/>
</dbReference>
<keyword evidence="12" id="KW-0326">Glycosidase</keyword>
<dbReference type="InterPro" id="IPR013783">
    <property type="entry name" value="Ig-like_fold"/>
</dbReference>
<evidence type="ECO:0000256" key="13">
    <source>
        <dbReference type="ARBA" id="ARBA00023326"/>
    </source>
</evidence>
<feature type="chain" id="PRO_5007896545" description="Beta-glucosidase cel3A" evidence="18">
    <location>
        <begin position="29"/>
        <end position="853"/>
    </location>
</feature>
<keyword evidence="10" id="KW-0325">Glycoprotein</keyword>
<evidence type="ECO:0000259" key="19">
    <source>
        <dbReference type="SMART" id="SM01217"/>
    </source>
</evidence>
<dbReference type="Gene3D" id="2.60.40.10">
    <property type="entry name" value="Immunoglobulins"/>
    <property type="match status" value="1"/>
</dbReference>
<dbReference type="GO" id="GO:0008422">
    <property type="term" value="F:beta-glucosidase activity"/>
    <property type="evidence" value="ECO:0007669"/>
    <property type="project" value="UniProtKB-EC"/>
</dbReference>
<keyword evidence="7 18" id="KW-0732">Signal</keyword>
<dbReference type="InterPro" id="IPR001764">
    <property type="entry name" value="Glyco_hydro_3_N"/>
</dbReference>
<evidence type="ECO:0000256" key="1">
    <source>
        <dbReference type="ARBA" id="ARBA00000448"/>
    </source>
</evidence>
<dbReference type="PANTHER" id="PTHR42715">
    <property type="entry name" value="BETA-GLUCOSIDASE"/>
    <property type="match status" value="1"/>
</dbReference>
<comment type="pathway">
    <text evidence="3">Glycan metabolism; cellulose degradation.</text>
</comment>
<dbReference type="SUPFAM" id="SSF52279">
    <property type="entry name" value="Beta-D-glucan exohydrolase, C-terminal domain"/>
    <property type="match status" value="1"/>
</dbReference>
<dbReference type="InterPro" id="IPR026891">
    <property type="entry name" value="Fn3-like"/>
</dbReference>
<evidence type="ECO:0000256" key="17">
    <source>
        <dbReference type="ARBA" id="ARBA00083611"/>
    </source>
</evidence>
<evidence type="ECO:0000256" key="14">
    <source>
        <dbReference type="ARBA" id="ARBA00070030"/>
    </source>
</evidence>
<organism evidence="20 21">
    <name type="scientific">Moelleriella libera RCEF 2490</name>
    <dbReference type="NCBI Taxonomy" id="1081109"/>
    <lineage>
        <taxon>Eukaryota</taxon>
        <taxon>Fungi</taxon>
        <taxon>Dikarya</taxon>
        <taxon>Ascomycota</taxon>
        <taxon>Pezizomycotina</taxon>
        <taxon>Sordariomycetes</taxon>
        <taxon>Hypocreomycetidae</taxon>
        <taxon>Hypocreales</taxon>
        <taxon>Clavicipitaceae</taxon>
        <taxon>Moelleriella</taxon>
    </lineage>
</organism>
<dbReference type="InterPro" id="IPR036962">
    <property type="entry name" value="Glyco_hydro_3_N_sf"/>
</dbReference>
<dbReference type="GO" id="GO:0030245">
    <property type="term" value="P:cellulose catabolic process"/>
    <property type="evidence" value="ECO:0007669"/>
    <property type="project" value="UniProtKB-KW"/>
</dbReference>
<comment type="caution">
    <text evidence="20">The sequence shown here is derived from an EMBL/GenBank/DDBJ whole genome shotgun (WGS) entry which is preliminary data.</text>
</comment>
<dbReference type="Pfam" id="PF00933">
    <property type="entry name" value="Glyco_hydro_3"/>
    <property type="match status" value="1"/>
</dbReference>
<keyword evidence="11" id="KW-0119">Carbohydrate metabolism</keyword>
<comment type="subcellular location">
    <subcellularLocation>
        <location evidence="2">Secreted</location>
    </subcellularLocation>
</comment>
<feature type="signal peptide" evidence="18">
    <location>
        <begin position="1"/>
        <end position="28"/>
    </location>
</feature>
<keyword evidence="9" id="KW-0136">Cellulose degradation</keyword>
<accession>A0A168EQG2</accession>
<evidence type="ECO:0000256" key="12">
    <source>
        <dbReference type="ARBA" id="ARBA00023295"/>
    </source>
</evidence>
<dbReference type="SMART" id="SM01217">
    <property type="entry name" value="Fn3_like"/>
    <property type="match status" value="1"/>
</dbReference>
<dbReference type="GO" id="GO:0005576">
    <property type="term" value="C:extracellular region"/>
    <property type="evidence" value="ECO:0007669"/>
    <property type="project" value="UniProtKB-SubCell"/>
</dbReference>
<dbReference type="InterPro" id="IPR017853">
    <property type="entry name" value="GH"/>
</dbReference>
<evidence type="ECO:0000256" key="5">
    <source>
        <dbReference type="ARBA" id="ARBA00012744"/>
    </source>
</evidence>
<evidence type="ECO:0000256" key="7">
    <source>
        <dbReference type="ARBA" id="ARBA00022729"/>
    </source>
</evidence>
<evidence type="ECO:0000256" key="16">
    <source>
        <dbReference type="ARBA" id="ARBA00083231"/>
    </source>
</evidence>
<evidence type="ECO:0000256" key="4">
    <source>
        <dbReference type="ARBA" id="ARBA00005336"/>
    </source>
</evidence>
<keyword evidence="21" id="KW-1185">Reference proteome</keyword>
<evidence type="ECO:0000256" key="6">
    <source>
        <dbReference type="ARBA" id="ARBA00022525"/>
    </source>
</evidence>
<dbReference type="InterPro" id="IPR036881">
    <property type="entry name" value="Glyco_hydro_3_C_sf"/>
</dbReference>
<comment type="similarity">
    <text evidence="4">Belongs to the glycosyl hydrolase 3 family.</text>
</comment>
<dbReference type="Gene3D" id="3.40.50.1700">
    <property type="entry name" value="Glycoside hydrolase family 3 C-terminal domain"/>
    <property type="match status" value="1"/>
</dbReference>
<dbReference type="FunFam" id="3.20.20.300:FF:000002">
    <property type="entry name" value="Probable beta-glucosidase"/>
    <property type="match status" value="1"/>
</dbReference>
<name>A0A168EQG2_9HYPO</name>
<evidence type="ECO:0000256" key="8">
    <source>
        <dbReference type="ARBA" id="ARBA00022801"/>
    </source>
</evidence>
<evidence type="ECO:0000256" key="10">
    <source>
        <dbReference type="ARBA" id="ARBA00023180"/>
    </source>
</evidence>
<keyword evidence="8 20" id="KW-0378">Hydrolase</keyword>
<proteinExistence type="inferred from homology"/>
<keyword evidence="6" id="KW-0964">Secreted</keyword>
<dbReference type="OrthoDB" id="416222at2759"/>
<evidence type="ECO:0000256" key="9">
    <source>
        <dbReference type="ARBA" id="ARBA00023001"/>
    </source>
</evidence>
<dbReference type="Proteomes" id="UP000078544">
    <property type="component" value="Unassembled WGS sequence"/>
</dbReference>
<evidence type="ECO:0000256" key="3">
    <source>
        <dbReference type="ARBA" id="ARBA00004987"/>
    </source>
</evidence>
<dbReference type="EC" id="3.2.1.21" evidence="5"/>
<reference evidence="20 21" key="1">
    <citation type="journal article" date="2016" name="Genome Biol. Evol.">
        <title>Divergent and convergent evolution of fungal pathogenicity.</title>
        <authorList>
            <person name="Shang Y."/>
            <person name="Xiao G."/>
            <person name="Zheng P."/>
            <person name="Cen K."/>
            <person name="Zhan S."/>
            <person name="Wang C."/>
        </authorList>
    </citation>
    <scope>NUCLEOTIDE SEQUENCE [LARGE SCALE GENOMIC DNA]</scope>
    <source>
        <strain evidence="20 21">RCEF 2490</strain>
    </source>
</reference>
<gene>
    <name evidence="20" type="ORF">AAL_02598</name>
</gene>
<evidence type="ECO:0000256" key="11">
    <source>
        <dbReference type="ARBA" id="ARBA00023277"/>
    </source>
</evidence>
<sequence>MVPVPQPSLPGLAALVSLLIILSSTAAAASSANDTITNDAYFYGQSPPVYPSPEMTGGGSWSAAYQKARALVAQMTLEEKVCMFELASRRDDKVNVNSLLRLYTKVNMTGGVDLGTGCSGSIYPVERLGFHGMCVSDAGNGLRNTDFVNAYPSGIHVGTSWNKELARRRGAAMGGEFRRKGVHVLLGPVVGPAWRVVRGGRNWEGFSVDPYLSGSLAAQTIHGVQGEGVQTSLKHFIANEQELNRMPKGDVEAVSSNVDDKTMHELYLWPFQDGVHAGTGNIMCSYQRINNSYGCANSKTLNGLLKTELGFQGFVMSDWDAQHAGVATALAGLDMVMPKGSAFWGSHLIDAVQNGSVPESRVTDMATRYVPAVVRRWLVGAESTRAQGDMLRPLSGRILTTWYQFGQDEGFPQPGRGMPLDVRKPHEAVEGRDPKDRAVLLEGAIEGHVLVKNTRNTLPLRSPKAISVFGYSARSADSMSPGPGDILINLWRFGMTPLPIEDAARAALGLGQAPSIALNGTLMTGGGSGATTPAVFVAPSDALAARAAQDDTALFHDFGNPQPAVISTTETCIVLGNAWAAEGQDRPSLSDDATDALIRTVADQCNKTVVVLHNAGPRLVDGFADHANVTAILFAHLPGRDSGTSLVKLLYGEANPSGKLSYTVARQESDYGRVLGADEAEGRFQKFPQSDFSEGVLLDYRYFDKYGMTPRYEFGFGLSYTTFALSNMSVRRISGGNAGEWPLGTVMPGGRADLFDNVALVSVDVRNTGGTAGAEVPQLYVGIPGAAAARQLRGYEKRFLQAGESTTVEFALTRRDLSVWDSVAQEWRLQRGRYTMHVGTSSRKLALTDSLTV</sequence>
<dbReference type="EMBL" id="AZGY01000004">
    <property type="protein sequence ID" value="KZZ99047.1"/>
    <property type="molecule type" value="Genomic_DNA"/>
</dbReference>
<dbReference type="PRINTS" id="PR00133">
    <property type="entry name" value="GLHYDRLASE3"/>
</dbReference>
<dbReference type="SUPFAM" id="SSF51445">
    <property type="entry name" value="(Trans)glycosidases"/>
    <property type="match status" value="1"/>
</dbReference>
<dbReference type="STRING" id="1081109.A0A168EQG2"/>
<dbReference type="AlphaFoldDB" id="A0A168EQG2"/>
<evidence type="ECO:0000313" key="21">
    <source>
        <dbReference type="Proteomes" id="UP000078544"/>
    </source>
</evidence>
<evidence type="ECO:0000256" key="2">
    <source>
        <dbReference type="ARBA" id="ARBA00004613"/>
    </source>
</evidence>
<dbReference type="Pfam" id="PF01915">
    <property type="entry name" value="Glyco_hydro_3_C"/>
    <property type="match status" value="1"/>
</dbReference>
<dbReference type="InterPro" id="IPR002772">
    <property type="entry name" value="Glyco_hydro_3_C"/>
</dbReference>
<dbReference type="Gene3D" id="3.20.20.300">
    <property type="entry name" value="Glycoside hydrolase, family 3, N-terminal domain"/>
    <property type="match status" value="1"/>
</dbReference>
<keyword evidence="13" id="KW-0624">Polysaccharide degradation</keyword>
<evidence type="ECO:0000313" key="20">
    <source>
        <dbReference type="EMBL" id="KZZ99047.1"/>
    </source>
</evidence>
<evidence type="ECO:0000256" key="18">
    <source>
        <dbReference type="SAM" id="SignalP"/>
    </source>
</evidence>
<comment type="catalytic activity">
    <reaction evidence="1">
        <text>Hydrolysis of terminal, non-reducing beta-D-glucosyl residues with release of beta-D-glucose.</text>
        <dbReference type="EC" id="3.2.1.21"/>
    </reaction>
</comment>